<evidence type="ECO:0000313" key="4">
    <source>
        <dbReference type="EMBL" id="KAK7929590.1"/>
    </source>
</evidence>
<dbReference type="EMBL" id="JBBPFD010000004">
    <property type="protein sequence ID" value="KAK7929590.1"/>
    <property type="molecule type" value="Genomic_DNA"/>
</dbReference>
<dbReference type="Pfam" id="PF07894">
    <property type="entry name" value="SACK1"/>
    <property type="match status" value="1"/>
</dbReference>
<dbReference type="PANTHER" id="PTHR16181">
    <property type="entry name" value="PROTEIN FAM83A-RELATED"/>
    <property type="match status" value="1"/>
</dbReference>
<dbReference type="InterPro" id="IPR012461">
    <property type="entry name" value="SACK1"/>
</dbReference>
<feature type="region of interest" description="Disordered" evidence="2">
    <location>
        <begin position="80"/>
        <end position="101"/>
    </location>
</feature>
<dbReference type="SUPFAM" id="SSF56024">
    <property type="entry name" value="Phospholipase D/nuclease"/>
    <property type="match status" value="1"/>
</dbReference>
<feature type="compositionally biased region" description="Basic and acidic residues" evidence="2">
    <location>
        <begin position="419"/>
        <end position="432"/>
    </location>
</feature>
<evidence type="ECO:0000313" key="5">
    <source>
        <dbReference type="Proteomes" id="UP001460270"/>
    </source>
</evidence>
<dbReference type="GO" id="GO:0007165">
    <property type="term" value="P:signal transduction"/>
    <property type="evidence" value="ECO:0007669"/>
    <property type="project" value="TreeGrafter"/>
</dbReference>
<gene>
    <name evidence="4" type="ORF">WMY93_005985</name>
</gene>
<evidence type="ECO:0000256" key="2">
    <source>
        <dbReference type="SAM" id="MobiDB-lite"/>
    </source>
</evidence>
<sequence length="641" mass="71026">MALSQVQCLDDHHVNWRVTESKPEFFYSEDQRLAVETLINSGRDAFVDFIKAHGVRSFLSDMELDTIESYVELYRPGHEHFRPDTPMTPGPGNLTPGTPGDDEFSVAELDLGWPEASSYRGVTRVNVYTQPPSDGQTHIKEVVRKSIASAQKVIAVGHGRFHRRGYLSGPAGCFLQTQNPVYIIIDTASVPCFLSMCGRADMHRGHLKNLRVRSCGGVEFLTRSAQKVRGAMKEKFLLADGDRAISGSYSYTWSAARLDRNVITVITGQAVETFDMQFRELYLLSRGVSLNKIQMADEPILILFHTPPSPRLCGCGPQTHQPQVCSGGYRGAAFASRISASGKGVFDSVSSHVARAGSSSDVIGFINIRDEKRAHQVHLQRSERFETSQAIRFSSPLPAPAKTEEKIAPTPAQNVQNVEKPKNTEVKVEREVQTLTSTSNDQVDGKEEPEKIQKDNEKPKLDVPKEKTVAENQQLKDITNQEVESQNVAPPVPSREERGSVEDNEEGSQDSTKVICDRGASEDPSSNSTGSEEEFYDARAEQQKEAHVNGVTVGSNQGNRQGDGLNVMARFSQSMLDLREPTHSEDSMALIRQSQQMRRQNFPSPHRNIGQNLQDNVKISSLSRIGDTKSNASENLLMLRS</sequence>
<evidence type="ECO:0000259" key="3">
    <source>
        <dbReference type="Pfam" id="PF07894"/>
    </source>
</evidence>
<organism evidence="4 5">
    <name type="scientific">Mugilogobius chulae</name>
    <name type="common">yellowstripe goby</name>
    <dbReference type="NCBI Taxonomy" id="88201"/>
    <lineage>
        <taxon>Eukaryota</taxon>
        <taxon>Metazoa</taxon>
        <taxon>Chordata</taxon>
        <taxon>Craniata</taxon>
        <taxon>Vertebrata</taxon>
        <taxon>Euteleostomi</taxon>
        <taxon>Actinopterygii</taxon>
        <taxon>Neopterygii</taxon>
        <taxon>Teleostei</taxon>
        <taxon>Neoteleostei</taxon>
        <taxon>Acanthomorphata</taxon>
        <taxon>Gobiaria</taxon>
        <taxon>Gobiiformes</taxon>
        <taxon>Gobioidei</taxon>
        <taxon>Gobiidae</taxon>
        <taxon>Gobionellinae</taxon>
        <taxon>Mugilogobius</taxon>
    </lineage>
</organism>
<dbReference type="Proteomes" id="UP001460270">
    <property type="component" value="Unassembled WGS sequence"/>
</dbReference>
<feature type="compositionally biased region" description="Polar residues" evidence="2">
    <location>
        <begin position="433"/>
        <end position="442"/>
    </location>
</feature>
<keyword evidence="5" id="KW-1185">Reference proteome</keyword>
<dbReference type="GO" id="GO:0019901">
    <property type="term" value="F:protein kinase binding"/>
    <property type="evidence" value="ECO:0007669"/>
    <property type="project" value="TreeGrafter"/>
</dbReference>
<evidence type="ECO:0000256" key="1">
    <source>
        <dbReference type="ARBA" id="ARBA00006937"/>
    </source>
</evidence>
<reference evidence="5" key="1">
    <citation type="submission" date="2024-04" db="EMBL/GenBank/DDBJ databases">
        <title>Salinicola lusitanus LLJ914,a marine bacterium isolated from the Okinawa Trough.</title>
        <authorList>
            <person name="Li J."/>
        </authorList>
    </citation>
    <scope>NUCLEOTIDE SEQUENCE [LARGE SCALE GENOMIC DNA]</scope>
</reference>
<proteinExistence type="inferred from homology"/>
<feature type="compositionally biased region" description="Low complexity" evidence="2">
    <location>
        <begin position="85"/>
        <end position="99"/>
    </location>
</feature>
<dbReference type="Gene3D" id="3.30.870.10">
    <property type="entry name" value="Endonuclease Chain A"/>
    <property type="match status" value="1"/>
</dbReference>
<dbReference type="AlphaFoldDB" id="A0AAW0PJC0"/>
<accession>A0AAW0PJC0</accession>
<feature type="compositionally biased region" description="Basic and acidic residues" evidence="2">
    <location>
        <begin position="443"/>
        <end position="469"/>
    </location>
</feature>
<dbReference type="PANTHER" id="PTHR16181:SF29">
    <property type="entry name" value="PROTEIN FAM83A-RELATED"/>
    <property type="match status" value="1"/>
</dbReference>
<dbReference type="InterPro" id="IPR050944">
    <property type="entry name" value="FAM83"/>
</dbReference>
<comment type="similarity">
    <text evidence="1">Belongs to the FAM83 family.</text>
</comment>
<feature type="compositionally biased region" description="Polar residues" evidence="2">
    <location>
        <begin position="470"/>
        <end position="488"/>
    </location>
</feature>
<feature type="region of interest" description="Disordered" evidence="2">
    <location>
        <begin position="398"/>
        <end position="563"/>
    </location>
</feature>
<comment type="caution">
    <text evidence="4">The sequence shown here is derived from an EMBL/GenBank/DDBJ whole genome shotgun (WGS) entry which is preliminary data.</text>
</comment>
<feature type="domain" description="Scaffolding anchor of CK1" evidence="3">
    <location>
        <begin position="15"/>
        <end position="286"/>
    </location>
</feature>
<feature type="compositionally biased region" description="Basic and acidic residues" evidence="2">
    <location>
        <begin position="536"/>
        <end position="547"/>
    </location>
</feature>
<protein>
    <recommendedName>
        <fullName evidence="3">Scaffolding anchor of CK1 domain-containing protein</fullName>
    </recommendedName>
</protein>
<name>A0AAW0PJC0_9GOBI</name>